<feature type="non-terminal residue" evidence="1">
    <location>
        <position position="1"/>
    </location>
</feature>
<evidence type="ECO:0000313" key="1">
    <source>
        <dbReference type="EMBL" id="MDF0752833.1"/>
    </source>
</evidence>
<keyword evidence="2" id="KW-1185">Reference proteome</keyword>
<organism evidence="1 2">
    <name type="scientific">Marinobacter iranensis</name>
    <dbReference type="NCBI Taxonomy" id="2962607"/>
    <lineage>
        <taxon>Bacteria</taxon>
        <taxon>Pseudomonadati</taxon>
        <taxon>Pseudomonadota</taxon>
        <taxon>Gammaproteobacteria</taxon>
        <taxon>Pseudomonadales</taxon>
        <taxon>Marinobacteraceae</taxon>
        <taxon>Marinobacter</taxon>
    </lineage>
</organism>
<sequence length="86" mass="9859">IRGTDWASSVQKQQFIQMDKRLAPPGQWRCRDRLVLKCGTGTVSPMSRTGARKPIFPFTPSMPTKFRYKAGLIFWLGILAGRQRFD</sequence>
<reference evidence="1" key="1">
    <citation type="submission" date="2022-07" db="EMBL/GenBank/DDBJ databases">
        <title>Marinobacter iranensis a new bacterium isolate from a hipersaline lake in Iran.</title>
        <authorList>
            <person name="Mohammad A.M.A."/>
            <person name="Cristina S.-P."/>
            <person name="Antonio V."/>
        </authorList>
    </citation>
    <scope>NUCLEOTIDE SEQUENCE</scope>
    <source>
        <strain evidence="1">71-i</strain>
    </source>
</reference>
<protein>
    <submittedName>
        <fullName evidence="1">Uncharacterized protein</fullName>
    </submittedName>
</protein>
<name>A0ABT5YGQ4_9GAMM</name>
<comment type="caution">
    <text evidence="1">The sequence shown here is derived from an EMBL/GenBank/DDBJ whole genome shotgun (WGS) entry which is preliminary data.</text>
</comment>
<proteinExistence type="predicted"/>
<gene>
    <name evidence="1" type="ORF">NLU14_21650</name>
</gene>
<accession>A0ABT5YGQ4</accession>
<evidence type="ECO:0000313" key="2">
    <source>
        <dbReference type="Proteomes" id="UP001143391"/>
    </source>
</evidence>
<dbReference type="Proteomes" id="UP001143391">
    <property type="component" value="Unassembled WGS sequence"/>
</dbReference>
<dbReference type="RefSeq" id="WP_275710507.1">
    <property type="nucleotide sequence ID" value="NZ_JANCMW010000111.1"/>
</dbReference>
<dbReference type="EMBL" id="JANCMW010000111">
    <property type="protein sequence ID" value="MDF0752833.1"/>
    <property type="molecule type" value="Genomic_DNA"/>
</dbReference>